<dbReference type="PANTHER" id="PTHR11606">
    <property type="entry name" value="GLUTAMATE DEHYDROGENASE"/>
    <property type="match status" value="1"/>
</dbReference>
<dbReference type="GO" id="GO:0006538">
    <property type="term" value="P:L-glutamate catabolic process"/>
    <property type="evidence" value="ECO:0007669"/>
    <property type="project" value="TreeGrafter"/>
</dbReference>
<dbReference type="PANTHER" id="PTHR11606:SF13">
    <property type="entry name" value="GLUTAMATE DEHYDROGENASE 1, MITOCHONDRIAL"/>
    <property type="match status" value="1"/>
</dbReference>
<dbReference type="InterPro" id="IPR046346">
    <property type="entry name" value="Aminoacid_DH-like_N_sf"/>
</dbReference>
<accession>A0A8T0G425</accession>
<comment type="caution">
    <text evidence="4">The sequence shown here is derived from an EMBL/GenBank/DDBJ whole genome shotgun (WGS) entry which is preliminary data.</text>
</comment>
<evidence type="ECO:0000256" key="1">
    <source>
        <dbReference type="ARBA" id="ARBA00006382"/>
    </source>
</evidence>
<evidence type="ECO:0000259" key="3">
    <source>
        <dbReference type="Pfam" id="PF02812"/>
    </source>
</evidence>
<reference evidence="4" key="1">
    <citation type="journal article" date="2020" name="bioRxiv">
        <title>Chromosome-level reference genome of the European wasp spider Argiope bruennichi: a resource for studies on range expansion and evolutionary adaptation.</title>
        <authorList>
            <person name="Sheffer M.M."/>
            <person name="Hoppe A."/>
            <person name="Krehenwinkel H."/>
            <person name="Uhl G."/>
            <person name="Kuss A.W."/>
            <person name="Jensen L."/>
            <person name="Jensen C."/>
            <person name="Gillespie R.G."/>
            <person name="Hoff K.J."/>
            <person name="Prost S."/>
        </authorList>
    </citation>
    <scope>NUCLEOTIDE SEQUENCE</scope>
</reference>
<reference evidence="4" key="2">
    <citation type="submission" date="2020-06" db="EMBL/GenBank/DDBJ databases">
        <authorList>
            <person name="Sheffer M."/>
        </authorList>
    </citation>
    <scope>NUCLEOTIDE SEQUENCE</scope>
</reference>
<dbReference type="EMBL" id="JABXBU010000001">
    <property type="protein sequence ID" value="KAF8797228.1"/>
    <property type="molecule type" value="Genomic_DNA"/>
</dbReference>
<comment type="similarity">
    <text evidence="1">Belongs to the Glu/Leu/Phe/Val dehydrogenases family.</text>
</comment>
<dbReference type="SUPFAM" id="SSF53223">
    <property type="entry name" value="Aminoacid dehydrogenase-like, N-terminal domain"/>
    <property type="match status" value="1"/>
</dbReference>
<keyword evidence="2" id="KW-0560">Oxidoreductase</keyword>
<keyword evidence="5" id="KW-1185">Reference proteome</keyword>
<dbReference type="InterPro" id="IPR006097">
    <property type="entry name" value="Glu/Leu/Phe/Val/Trp_DH_dimer"/>
</dbReference>
<dbReference type="Gene3D" id="3.40.50.10860">
    <property type="entry name" value="Leucine Dehydrogenase, chain A, domain 1"/>
    <property type="match status" value="1"/>
</dbReference>
<protein>
    <submittedName>
        <fullName evidence="4">Glutamate dehydrogenase like protein</fullName>
    </submittedName>
</protein>
<evidence type="ECO:0000313" key="5">
    <source>
        <dbReference type="Proteomes" id="UP000807504"/>
    </source>
</evidence>
<proteinExistence type="inferred from homology"/>
<dbReference type="GO" id="GO:0004352">
    <property type="term" value="F:glutamate dehydrogenase (NAD+) activity"/>
    <property type="evidence" value="ECO:0007669"/>
    <property type="project" value="TreeGrafter"/>
</dbReference>
<dbReference type="GO" id="GO:0005739">
    <property type="term" value="C:mitochondrion"/>
    <property type="evidence" value="ECO:0007669"/>
    <property type="project" value="TreeGrafter"/>
</dbReference>
<dbReference type="Pfam" id="PF02812">
    <property type="entry name" value="ELFV_dehydrog_N"/>
    <property type="match status" value="1"/>
</dbReference>
<organism evidence="4 5">
    <name type="scientific">Argiope bruennichi</name>
    <name type="common">Wasp spider</name>
    <name type="synonym">Aranea bruennichi</name>
    <dbReference type="NCBI Taxonomy" id="94029"/>
    <lineage>
        <taxon>Eukaryota</taxon>
        <taxon>Metazoa</taxon>
        <taxon>Ecdysozoa</taxon>
        <taxon>Arthropoda</taxon>
        <taxon>Chelicerata</taxon>
        <taxon>Arachnida</taxon>
        <taxon>Araneae</taxon>
        <taxon>Araneomorphae</taxon>
        <taxon>Entelegynae</taxon>
        <taxon>Araneoidea</taxon>
        <taxon>Araneidae</taxon>
        <taxon>Argiope</taxon>
    </lineage>
</organism>
<evidence type="ECO:0000256" key="2">
    <source>
        <dbReference type="ARBA" id="ARBA00023002"/>
    </source>
</evidence>
<gene>
    <name evidence="4" type="ORF">HNY73_001513</name>
</gene>
<dbReference type="Proteomes" id="UP000807504">
    <property type="component" value="Unassembled WGS sequence"/>
</dbReference>
<sequence length="108" mass="12158">MADGGRQTCEEFKGKLSMEEKREKVRGYLGILGPCHSVLEVCFPLKRDSGKYVMINGWRAQHSHHRTPCKGGIRFSLDVSLDEVKALSALMTLNVLLWMSLLVVLKLV</sequence>
<evidence type="ECO:0000313" key="4">
    <source>
        <dbReference type="EMBL" id="KAF8797228.1"/>
    </source>
</evidence>
<feature type="domain" description="Glutamate/phenylalanine/leucine/valine/L-tryptophan dehydrogenase dimerisation" evidence="3">
    <location>
        <begin position="37"/>
        <end position="94"/>
    </location>
</feature>
<dbReference type="AlphaFoldDB" id="A0A8T0G425"/>
<name>A0A8T0G425_ARGBR</name>